<dbReference type="NCBIfam" id="TIGR00229">
    <property type="entry name" value="sensory_box"/>
    <property type="match status" value="2"/>
</dbReference>
<organism evidence="6 7">
    <name type="scientific">Thiopseudomonas acetoxidans</name>
    <dbReference type="NCBI Taxonomy" id="3041622"/>
    <lineage>
        <taxon>Bacteria</taxon>
        <taxon>Pseudomonadati</taxon>
        <taxon>Pseudomonadota</taxon>
        <taxon>Gammaproteobacteria</taxon>
        <taxon>Pseudomonadales</taxon>
        <taxon>Pseudomonadaceae</taxon>
        <taxon>Thiopseudomonas</taxon>
    </lineage>
</organism>
<sequence>MLSKIFVGYFILALALLSVSLWLPYTNNSQIKLYTTAAGLFMVSAVYFYFALRKLQHTNQQAKQEITKLNIALEAGHESVWEWHLADGNKKITFSPSYCRMLGYEPVNFAKEQSQWQNYLHPDESERIYKKVMQFIADRNPACYENTYRMLHSDGEYRWIHSRGRLIFDNHGQPLSLIGMATDTSAKRQDHDRLLQANAVFEATHEGVLISDHNNTIVFVNPAFSLITGYQSDEVLGKNPRLFKSGRHTKEFYQEMWRSLEEQDYWCGEIWNRRKNGEILPQLQSIRLIRDENGFVTYSVAIFSDISLLKRSQSELSFLAHYDPLTNLSNRLLLHEHIKLSLRRAIQSKTQAALFIVDLDHFKNINESLGHSRGDELLKAAAERLSQFMENNATLSRFGGDEFAVVFDNVSSAAEAATLAQQILTLFDTAFIVDNNEIFITASIGICLFPLSGKSSEEIFRNADTALSKAKAIGRATFAFYTSELTDQAYQRLRIASELRYALENNQLRVFFQPVYSLTKERIVGCEALVRWLHPERGMISPADFIPIAEDSGLITNIDSWVLNTSCQQMKAWLDAGLDLKFVAVNVSSRLFSRIDFTEKVVEALAESQLDPSYLELEITESAVMDDVERADSLLNKLCDMNVRLALDDFGTGYSSLNRLKSLPVHKLKIDQSFVRNLPSDGSDAAIVRAIIALGFSMQLEIQAEGIETLEQAEFLRQSNCILAQGYFFGRPMPAAEFEQLIS</sequence>
<dbReference type="PROSITE" id="PS50113">
    <property type="entry name" value="PAC"/>
    <property type="match status" value="2"/>
</dbReference>
<dbReference type="PROSITE" id="PS50883">
    <property type="entry name" value="EAL"/>
    <property type="match status" value="1"/>
</dbReference>
<feature type="transmembrane region" description="Helical" evidence="1">
    <location>
        <begin position="6"/>
        <end position="26"/>
    </location>
</feature>
<dbReference type="Gene3D" id="3.20.20.450">
    <property type="entry name" value="EAL domain"/>
    <property type="match status" value="1"/>
</dbReference>
<dbReference type="CDD" id="cd00130">
    <property type="entry name" value="PAS"/>
    <property type="match status" value="2"/>
</dbReference>
<evidence type="ECO:0000259" key="4">
    <source>
        <dbReference type="PROSITE" id="PS50883"/>
    </source>
</evidence>
<dbReference type="InterPro" id="IPR013655">
    <property type="entry name" value="PAS_fold_3"/>
</dbReference>
<keyword evidence="1" id="KW-0472">Membrane</keyword>
<dbReference type="Proteomes" id="UP001241056">
    <property type="component" value="Unassembled WGS sequence"/>
</dbReference>
<feature type="domain" description="PAC" evidence="3">
    <location>
        <begin position="266"/>
        <end position="318"/>
    </location>
</feature>
<proteinExistence type="predicted"/>
<dbReference type="InterPro" id="IPR000160">
    <property type="entry name" value="GGDEF_dom"/>
</dbReference>
<dbReference type="PANTHER" id="PTHR44757:SF2">
    <property type="entry name" value="BIOFILM ARCHITECTURE MAINTENANCE PROTEIN MBAA"/>
    <property type="match status" value="1"/>
</dbReference>
<reference evidence="6 7" key="1">
    <citation type="submission" date="2023-06" db="EMBL/GenBank/DDBJ databases">
        <title>Thiopseudomonas sp. CY1220 draft genome sequence.</title>
        <authorList>
            <person name="Zhao G."/>
            <person name="An M."/>
        </authorList>
    </citation>
    <scope>NUCLEOTIDE SEQUENCE [LARGE SCALE GENOMIC DNA]</scope>
    <source>
        <strain evidence="6 7">CY1220</strain>
    </source>
</reference>
<dbReference type="InterPro" id="IPR035965">
    <property type="entry name" value="PAS-like_dom_sf"/>
</dbReference>
<dbReference type="Gene3D" id="3.30.70.270">
    <property type="match status" value="1"/>
</dbReference>
<dbReference type="NCBIfam" id="TIGR00254">
    <property type="entry name" value="GGDEF"/>
    <property type="match status" value="1"/>
</dbReference>
<dbReference type="InterPro" id="IPR029787">
    <property type="entry name" value="Nucleotide_cyclase"/>
</dbReference>
<dbReference type="CDD" id="cd01949">
    <property type="entry name" value="GGDEF"/>
    <property type="match status" value="1"/>
</dbReference>
<dbReference type="InterPro" id="IPR052155">
    <property type="entry name" value="Biofilm_reg_signaling"/>
</dbReference>
<evidence type="ECO:0000313" key="7">
    <source>
        <dbReference type="Proteomes" id="UP001241056"/>
    </source>
</evidence>
<dbReference type="CDD" id="cd01948">
    <property type="entry name" value="EAL"/>
    <property type="match status" value="1"/>
</dbReference>
<comment type="caution">
    <text evidence="6">The sequence shown here is derived from an EMBL/GenBank/DDBJ whole genome shotgun (WGS) entry which is preliminary data.</text>
</comment>
<dbReference type="Pfam" id="PF13426">
    <property type="entry name" value="PAS_9"/>
    <property type="match status" value="1"/>
</dbReference>
<dbReference type="EMBL" id="JAUCDY010000011">
    <property type="protein sequence ID" value="MDM7858461.1"/>
    <property type="molecule type" value="Genomic_DNA"/>
</dbReference>
<protein>
    <submittedName>
        <fullName evidence="6">EAL domain-containing protein</fullName>
    </submittedName>
</protein>
<dbReference type="SUPFAM" id="SSF55073">
    <property type="entry name" value="Nucleotide cyclase"/>
    <property type="match status" value="1"/>
</dbReference>
<dbReference type="SMART" id="SM00052">
    <property type="entry name" value="EAL"/>
    <property type="match status" value="1"/>
</dbReference>
<dbReference type="Pfam" id="PF08447">
    <property type="entry name" value="PAS_3"/>
    <property type="match status" value="1"/>
</dbReference>
<evidence type="ECO:0000259" key="3">
    <source>
        <dbReference type="PROSITE" id="PS50113"/>
    </source>
</evidence>
<dbReference type="SMART" id="SM00091">
    <property type="entry name" value="PAS"/>
    <property type="match status" value="2"/>
</dbReference>
<dbReference type="Pfam" id="PF00990">
    <property type="entry name" value="GGDEF"/>
    <property type="match status" value="1"/>
</dbReference>
<dbReference type="InterPro" id="IPR001610">
    <property type="entry name" value="PAC"/>
</dbReference>
<dbReference type="PROSITE" id="PS50112">
    <property type="entry name" value="PAS"/>
    <property type="match status" value="1"/>
</dbReference>
<keyword evidence="1" id="KW-0812">Transmembrane</keyword>
<dbReference type="RefSeq" id="WP_289411174.1">
    <property type="nucleotide sequence ID" value="NZ_JAUCDY010000011.1"/>
</dbReference>
<dbReference type="InterPro" id="IPR001633">
    <property type="entry name" value="EAL_dom"/>
</dbReference>
<feature type="domain" description="EAL" evidence="4">
    <location>
        <begin position="492"/>
        <end position="743"/>
    </location>
</feature>
<dbReference type="InterPro" id="IPR035919">
    <property type="entry name" value="EAL_sf"/>
</dbReference>
<feature type="domain" description="PAC" evidence="3">
    <location>
        <begin position="144"/>
        <end position="196"/>
    </location>
</feature>
<feature type="domain" description="PAS" evidence="2">
    <location>
        <begin position="200"/>
        <end position="239"/>
    </location>
</feature>
<dbReference type="InterPro" id="IPR000014">
    <property type="entry name" value="PAS"/>
</dbReference>
<dbReference type="InterPro" id="IPR043128">
    <property type="entry name" value="Rev_trsase/Diguanyl_cyclase"/>
</dbReference>
<evidence type="ECO:0000313" key="6">
    <source>
        <dbReference type="EMBL" id="MDM7858461.1"/>
    </source>
</evidence>
<evidence type="ECO:0000259" key="2">
    <source>
        <dbReference type="PROSITE" id="PS50112"/>
    </source>
</evidence>
<dbReference type="Gene3D" id="3.30.450.20">
    <property type="entry name" value="PAS domain"/>
    <property type="match status" value="2"/>
</dbReference>
<dbReference type="SMART" id="SM00267">
    <property type="entry name" value="GGDEF"/>
    <property type="match status" value="1"/>
</dbReference>
<evidence type="ECO:0000256" key="1">
    <source>
        <dbReference type="SAM" id="Phobius"/>
    </source>
</evidence>
<evidence type="ECO:0000259" key="5">
    <source>
        <dbReference type="PROSITE" id="PS50887"/>
    </source>
</evidence>
<dbReference type="SMART" id="SM00086">
    <property type="entry name" value="PAC"/>
    <property type="match status" value="2"/>
</dbReference>
<dbReference type="InterPro" id="IPR000700">
    <property type="entry name" value="PAS-assoc_C"/>
</dbReference>
<dbReference type="Pfam" id="PF00563">
    <property type="entry name" value="EAL"/>
    <property type="match status" value="1"/>
</dbReference>
<accession>A0ABT7SQJ2</accession>
<dbReference type="SUPFAM" id="SSF55785">
    <property type="entry name" value="PYP-like sensor domain (PAS domain)"/>
    <property type="match status" value="2"/>
</dbReference>
<keyword evidence="1" id="KW-1133">Transmembrane helix</keyword>
<gene>
    <name evidence="6" type="ORF">QEZ41_09275</name>
</gene>
<keyword evidence="7" id="KW-1185">Reference proteome</keyword>
<dbReference type="PROSITE" id="PS50887">
    <property type="entry name" value="GGDEF"/>
    <property type="match status" value="1"/>
</dbReference>
<dbReference type="PANTHER" id="PTHR44757">
    <property type="entry name" value="DIGUANYLATE CYCLASE DGCP"/>
    <property type="match status" value="1"/>
</dbReference>
<dbReference type="SUPFAM" id="SSF141868">
    <property type="entry name" value="EAL domain-like"/>
    <property type="match status" value="1"/>
</dbReference>
<feature type="domain" description="GGDEF" evidence="5">
    <location>
        <begin position="350"/>
        <end position="483"/>
    </location>
</feature>
<feature type="transmembrane region" description="Helical" evidence="1">
    <location>
        <begin position="33"/>
        <end position="52"/>
    </location>
</feature>
<name>A0ABT7SQJ2_9GAMM</name>